<name>A0A1T4XP94_9CLOT</name>
<evidence type="ECO:0000256" key="4">
    <source>
        <dbReference type="ARBA" id="ARBA00023002"/>
    </source>
</evidence>
<feature type="active site" description="Proton acceptor" evidence="5">
    <location>
        <position position="91"/>
    </location>
</feature>
<dbReference type="FunFam" id="3.40.50.10380:FF:000003">
    <property type="entry name" value="NADP-dependent malic enzyme"/>
    <property type="match status" value="1"/>
</dbReference>
<dbReference type="InterPro" id="IPR012302">
    <property type="entry name" value="Malic_NAD-bd"/>
</dbReference>
<feature type="domain" description="Malic enzyme NAD-binding" evidence="8">
    <location>
        <begin position="160"/>
        <end position="383"/>
    </location>
</feature>
<evidence type="ECO:0000256" key="1">
    <source>
        <dbReference type="ARBA" id="ARBA00001936"/>
    </source>
</evidence>
<dbReference type="FunFam" id="3.40.50.720:FF:000095">
    <property type="entry name" value="NADP-dependent malic enzyme"/>
    <property type="match status" value="1"/>
</dbReference>
<dbReference type="Proteomes" id="UP000190105">
    <property type="component" value="Unassembled WGS sequence"/>
</dbReference>
<dbReference type="GO" id="GO:0016616">
    <property type="term" value="F:oxidoreductase activity, acting on the CH-OH group of donors, NAD or NADP as acceptor"/>
    <property type="evidence" value="ECO:0007669"/>
    <property type="project" value="InterPro"/>
</dbReference>
<protein>
    <submittedName>
        <fullName evidence="10">Malate dehydrogenase (Oxaloacetate-decarboxylating)</fullName>
    </submittedName>
</protein>
<dbReference type="InterPro" id="IPR046346">
    <property type="entry name" value="Aminoacid_DH-like_N_sf"/>
</dbReference>
<dbReference type="GO" id="GO:0051287">
    <property type="term" value="F:NAD binding"/>
    <property type="evidence" value="ECO:0007669"/>
    <property type="project" value="InterPro"/>
</dbReference>
<dbReference type="SMART" id="SM01274">
    <property type="entry name" value="malic"/>
    <property type="match status" value="1"/>
</dbReference>
<dbReference type="STRING" id="1147123.SAMN05443428_11112"/>
<accession>A0A1T4XP94</accession>
<comment type="similarity">
    <text evidence="2">Belongs to the malic enzymes family.</text>
</comment>
<dbReference type="Gene3D" id="3.40.50.720">
    <property type="entry name" value="NAD(P)-binding Rossmann-like Domain"/>
    <property type="match status" value="1"/>
</dbReference>
<dbReference type="Gene3D" id="3.40.50.10380">
    <property type="entry name" value="Malic enzyme, N-terminal domain"/>
    <property type="match status" value="1"/>
</dbReference>
<dbReference type="InterPro" id="IPR045213">
    <property type="entry name" value="Malic_NAD-bd_bact_type"/>
</dbReference>
<feature type="binding site" evidence="7">
    <location>
        <position position="133"/>
    </location>
    <ligand>
        <name>a divalent metal cation</name>
        <dbReference type="ChEBI" id="CHEBI:60240"/>
    </ligand>
</feature>
<dbReference type="InterPro" id="IPR037062">
    <property type="entry name" value="Malic_N_dom_sf"/>
</dbReference>
<evidence type="ECO:0000313" key="11">
    <source>
        <dbReference type="Proteomes" id="UP000190105"/>
    </source>
</evidence>
<reference evidence="11" key="1">
    <citation type="submission" date="2017-02" db="EMBL/GenBank/DDBJ databases">
        <authorList>
            <person name="Varghese N."/>
            <person name="Submissions S."/>
        </authorList>
    </citation>
    <scope>NUCLEOTIDE SEQUENCE [LARGE SCALE GENOMIC DNA]</scope>
    <source>
        <strain evidence="11">USBA 833</strain>
    </source>
</reference>
<dbReference type="GO" id="GO:0046872">
    <property type="term" value="F:metal ion binding"/>
    <property type="evidence" value="ECO:0007669"/>
    <property type="project" value="UniProtKB-KW"/>
</dbReference>
<dbReference type="InterPro" id="IPR036291">
    <property type="entry name" value="NAD(P)-bd_dom_sf"/>
</dbReference>
<dbReference type="SUPFAM" id="SSF51735">
    <property type="entry name" value="NAD(P)-binding Rossmann-fold domains"/>
    <property type="match status" value="1"/>
</dbReference>
<dbReference type="InterPro" id="IPR015884">
    <property type="entry name" value="Malic_enzyme_CS"/>
</dbReference>
<dbReference type="EMBL" id="FUYH01000011">
    <property type="protein sequence ID" value="SKA91173.1"/>
    <property type="molecule type" value="Genomic_DNA"/>
</dbReference>
<evidence type="ECO:0000259" key="9">
    <source>
        <dbReference type="SMART" id="SM01274"/>
    </source>
</evidence>
<feature type="binding site" evidence="6">
    <location>
        <position position="315"/>
    </location>
    <ligand>
        <name>(S)-malate</name>
        <dbReference type="ChEBI" id="CHEBI:15589"/>
    </ligand>
</feature>
<dbReference type="PROSITE" id="PS00331">
    <property type="entry name" value="MALIC_ENZYMES"/>
    <property type="match status" value="1"/>
</dbReference>
<organism evidence="10 11">
    <name type="scientific">Caloramator quimbayensis</name>
    <dbReference type="NCBI Taxonomy" id="1147123"/>
    <lineage>
        <taxon>Bacteria</taxon>
        <taxon>Bacillati</taxon>
        <taxon>Bacillota</taxon>
        <taxon>Clostridia</taxon>
        <taxon>Eubacteriales</taxon>
        <taxon>Clostridiaceae</taxon>
        <taxon>Caloramator</taxon>
    </lineage>
</organism>
<dbReference type="GO" id="GO:0004470">
    <property type="term" value="F:malic enzyme activity"/>
    <property type="evidence" value="ECO:0007669"/>
    <property type="project" value="InterPro"/>
</dbReference>
<dbReference type="CDD" id="cd05311">
    <property type="entry name" value="NAD_bind_2_malic_enz"/>
    <property type="match status" value="1"/>
</dbReference>
<dbReference type="SUPFAM" id="SSF53223">
    <property type="entry name" value="Aminoacid dehydrogenase-like, N-terminal domain"/>
    <property type="match status" value="1"/>
</dbReference>
<evidence type="ECO:0000256" key="3">
    <source>
        <dbReference type="ARBA" id="ARBA00022723"/>
    </source>
</evidence>
<proteinExistence type="inferred from homology"/>
<feature type="binding site" evidence="6">
    <location>
        <position position="285"/>
    </location>
    <ligand>
        <name>(S)-malate</name>
        <dbReference type="ChEBI" id="CHEBI:15589"/>
    </ligand>
</feature>
<feature type="binding site" evidence="7">
    <location>
        <position position="159"/>
    </location>
    <ligand>
        <name>a divalent metal cation</name>
        <dbReference type="ChEBI" id="CHEBI:60240"/>
    </ligand>
</feature>
<keyword evidence="3 7" id="KW-0479">Metal-binding</keyword>
<feature type="domain" description="Malic enzyme N-terminal" evidence="9">
    <location>
        <begin position="15"/>
        <end position="148"/>
    </location>
</feature>
<evidence type="ECO:0000259" key="8">
    <source>
        <dbReference type="SMART" id="SM00919"/>
    </source>
</evidence>
<dbReference type="OrthoDB" id="9805787at2"/>
<dbReference type="PIRSF" id="PIRSF000106">
    <property type="entry name" value="ME"/>
    <property type="match status" value="1"/>
</dbReference>
<dbReference type="AlphaFoldDB" id="A0A1T4XP94"/>
<comment type="cofactor">
    <cofactor evidence="1">
        <name>Mn(2+)</name>
        <dbReference type="ChEBI" id="CHEBI:29035"/>
    </cofactor>
</comment>
<evidence type="ECO:0000313" key="10">
    <source>
        <dbReference type="EMBL" id="SKA91173.1"/>
    </source>
</evidence>
<sequence>MDLKSKALKVHKDNQGKIALHCKVPVNNKEDMTLAYTPGVAEPCLEIKENYNKIYEYTSKGNLVAVVTNGTAVLGLGDIGAGAGLPVMEGKAVLFKSFAGIDAFPICIETKDVNKIVETVKLMEPTFGGINLEDIKAPECFEIEDRLKEICDIPVFHDDQHGTAVVTLAALINALKITGKRFEDLKVVINGAGAAGTSITKLLIKSGVKNILICDRTGIISKNNSKLDFNKKKLAEITNKDNIIGTLKDAIKGADVFIGVSAPNVLTTDMVKTMNRDAIVFAMANPVPEIYPDEAKKGGARIIGTGRSDFPNQINNVLAFPGIFRGALDVRASQINEEMKIAAAYAIASVVEDSELNEDYILPNAFDLRIAPKVAESVAKAAIETKVARAEGITPEWVFNHTVELLKK</sequence>
<dbReference type="InterPro" id="IPR051674">
    <property type="entry name" value="Malate_Decarboxylase"/>
</dbReference>
<gene>
    <name evidence="10" type="ORF">SAMN05443428_11112</name>
</gene>
<dbReference type="Pfam" id="PF03949">
    <property type="entry name" value="Malic_M"/>
    <property type="match status" value="1"/>
</dbReference>
<keyword evidence="4" id="KW-0560">Oxidoreductase</keyword>
<evidence type="ECO:0000256" key="2">
    <source>
        <dbReference type="ARBA" id="ARBA00008785"/>
    </source>
</evidence>
<dbReference type="RefSeq" id="WP_078696662.1">
    <property type="nucleotide sequence ID" value="NZ_FUYH01000011.1"/>
</dbReference>
<evidence type="ECO:0000256" key="5">
    <source>
        <dbReference type="PIRSR" id="PIRSR000106-1"/>
    </source>
</evidence>
<dbReference type="Pfam" id="PF00390">
    <property type="entry name" value="malic"/>
    <property type="match status" value="1"/>
</dbReference>
<dbReference type="InterPro" id="IPR012301">
    <property type="entry name" value="Malic_N_dom"/>
</dbReference>
<evidence type="ECO:0000256" key="7">
    <source>
        <dbReference type="PIRSR" id="PIRSR000106-3"/>
    </source>
</evidence>
<feature type="active site" description="Proton donor" evidence="5">
    <location>
        <position position="36"/>
    </location>
</feature>
<evidence type="ECO:0000256" key="6">
    <source>
        <dbReference type="PIRSR" id="PIRSR000106-2"/>
    </source>
</evidence>
<dbReference type="SMART" id="SM00919">
    <property type="entry name" value="Malic_M"/>
    <property type="match status" value="1"/>
</dbReference>
<keyword evidence="11" id="KW-1185">Reference proteome</keyword>
<dbReference type="PANTHER" id="PTHR43237:SF4">
    <property type="entry name" value="NADP-DEPENDENT MALIC ENZYME"/>
    <property type="match status" value="1"/>
</dbReference>
<dbReference type="InterPro" id="IPR001891">
    <property type="entry name" value="Malic_OxRdtase"/>
</dbReference>
<comment type="cofactor">
    <cofactor evidence="7">
        <name>Mg(2+)</name>
        <dbReference type="ChEBI" id="CHEBI:18420"/>
    </cofactor>
    <cofactor evidence="7">
        <name>Mn(2+)</name>
        <dbReference type="ChEBI" id="CHEBI:29035"/>
    </cofactor>
    <text evidence="7">Divalent metal cations. Prefers magnesium or manganese.</text>
</comment>
<dbReference type="PANTHER" id="PTHR43237">
    <property type="entry name" value="NADP-DEPENDENT MALIC ENZYME"/>
    <property type="match status" value="1"/>
</dbReference>
<feature type="binding site" evidence="7">
    <location>
        <position position="134"/>
    </location>
    <ligand>
        <name>a divalent metal cation</name>
        <dbReference type="ChEBI" id="CHEBI:60240"/>
    </ligand>
</feature>